<feature type="compositionally biased region" description="Polar residues" evidence="2">
    <location>
        <begin position="12"/>
        <end position="29"/>
    </location>
</feature>
<dbReference type="OrthoDB" id="5982503at2759"/>
<name>A0A7R8YT41_HERIL</name>
<dbReference type="InParanoid" id="A0A7R8YT41"/>
<evidence type="ECO:0000313" key="4">
    <source>
        <dbReference type="Proteomes" id="UP000594454"/>
    </source>
</evidence>
<keyword evidence="4" id="KW-1185">Reference proteome</keyword>
<gene>
    <name evidence="3" type="ORF">HERILL_LOCUS7450</name>
</gene>
<reference evidence="3 4" key="1">
    <citation type="submission" date="2020-11" db="EMBL/GenBank/DDBJ databases">
        <authorList>
            <person name="Wallbank WR R."/>
            <person name="Pardo Diaz C."/>
            <person name="Kozak K."/>
            <person name="Martin S."/>
            <person name="Jiggins C."/>
            <person name="Moest M."/>
            <person name="Warren A I."/>
            <person name="Generalovic N T."/>
            <person name="Byers J.R.P. K."/>
            <person name="Montejo-Kovacevich G."/>
            <person name="Yen C E."/>
        </authorList>
    </citation>
    <scope>NUCLEOTIDE SEQUENCE [LARGE SCALE GENOMIC DNA]</scope>
</reference>
<accession>A0A7R8YT41</accession>
<organism evidence="3 4">
    <name type="scientific">Hermetia illucens</name>
    <name type="common">Black soldier fly</name>
    <dbReference type="NCBI Taxonomy" id="343691"/>
    <lineage>
        <taxon>Eukaryota</taxon>
        <taxon>Metazoa</taxon>
        <taxon>Ecdysozoa</taxon>
        <taxon>Arthropoda</taxon>
        <taxon>Hexapoda</taxon>
        <taxon>Insecta</taxon>
        <taxon>Pterygota</taxon>
        <taxon>Neoptera</taxon>
        <taxon>Endopterygota</taxon>
        <taxon>Diptera</taxon>
        <taxon>Brachycera</taxon>
        <taxon>Stratiomyomorpha</taxon>
        <taxon>Stratiomyidae</taxon>
        <taxon>Hermetiinae</taxon>
        <taxon>Hermetia</taxon>
    </lineage>
</organism>
<dbReference type="Proteomes" id="UP000594454">
    <property type="component" value="Chromosome 3"/>
</dbReference>
<evidence type="ECO:0000313" key="3">
    <source>
        <dbReference type="EMBL" id="CAD7084562.1"/>
    </source>
</evidence>
<dbReference type="PANTHER" id="PTHR31800">
    <property type="entry name" value="COILED-COIL DOMAIN-CONTAINING PROTEIN 32"/>
    <property type="match status" value="1"/>
</dbReference>
<proteinExistence type="predicted"/>
<feature type="region of interest" description="Disordered" evidence="2">
    <location>
        <begin position="1"/>
        <end position="46"/>
    </location>
</feature>
<dbReference type="InterPro" id="IPR028039">
    <property type="entry name" value="CCDC32"/>
</dbReference>
<evidence type="ECO:0000256" key="2">
    <source>
        <dbReference type="SAM" id="MobiDB-lite"/>
    </source>
</evidence>
<keyword evidence="1" id="KW-0175">Coiled coil</keyword>
<feature type="compositionally biased region" description="Acidic residues" evidence="2">
    <location>
        <begin position="209"/>
        <end position="230"/>
    </location>
</feature>
<feature type="coiled-coil region" evidence="1">
    <location>
        <begin position="51"/>
        <end position="78"/>
    </location>
</feature>
<feature type="region of interest" description="Disordered" evidence="2">
    <location>
        <begin position="209"/>
        <end position="236"/>
    </location>
</feature>
<dbReference type="GO" id="GO:0044782">
    <property type="term" value="P:cilium organization"/>
    <property type="evidence" value="ECO:0007669"/>
    <property type="project" value="TreeGrafter"/>
</dbReference>
<dbReference type="PANTHER" id="PTHR31800:SF1">
    <property type="entry name" value="COILED-COIL DOMAIN-CONTAINING PROTEIN 32"/>
    <property type="match status" value="1"/>
</dbReference>
<sequence>MTDPWVVRDGENSINSELTVDSEAENTNGVGFEDDFTSTERNSSANQIQNLPDSQQYLESLEKKLKRLKRDPNILRQLAAKREEFIGNLLNDNLFINRDDELALDAPIVTGESAVHEIYRHLRPVQPLNVGETVNIVHYDQLEEQRVQDEGLTSKFMDSQFGEVFIFLTKLAWRCRVTIPVFVTAVLMAMDIRLQVEINIQTGLVGADVDEIDDDDSEDEWETTDSDSETDASSYS</sequence>
<dbReference type="Pfam" id="PF14989">
    <property type="entry name" value="CCDC32"/>
    <property type="match status" value="1"/>
</dbReference>
<feature type="compositionally biased region" description="Basic and acidic residues" evidence="2">
    <location>
        <begin position="1"/>
        <end position="11"/>
    </location>
</feature>
<dbReference type="AlphaFoldDB" id="A0A7R8YT41"/>
<evidence type="ECO:0000256" key="1">
    <source>
        <dbReference type="SAM" id="Coils"/>
    </source>
</evidence>
<protein>
    <submittedName>
        <fullName evidence="3">Uncharacterized protein</fullName>
    </submittedName>
</protein>
<dbReference type="EMBL" id="LR899011">
    <property type="protein sequence ID" value="CAD7084562.1"/>
    <property type="molecule type" value="Genomic_DNA"/>
</dbReference>